<proteinExistence type="predicted"/>
<dbReference type="Proteomes" id="UP000663829">
    <property type="component" value="Unassembled WGS sequence"/>
</dbReference>
<evidence type="ECO:0000313" key="5">
    <source>
        <dbReference type="EMBL" id="CAF3765762.1"/>
    </source>
</evidence>
<organism evidence="2 6">
    <name type="scientific">Didymodactylos carnosus</name>
    <dbReference type="NCBI Taxonomy" id="1234261"/>
    <lineage>
        <taxon>Eukaryota</taxon>
        <taxon>Metazoa</taxon>
        <taxon>Spiralia</taxon>
        <taxon>Gnathifera</taxon>
        <taxon>Rotifera</taxon>
        <taxon>Eurotatoria</taxon>
        <taxon>Bdelloidea</taxon>
        <taxon>Philodinida</taxon>
        <taxon>Philodinidae</taxon>
        <taxon>Didymodactylos</taxon>
    </lineage>
</organism>
<keyword evidence="1" id="KW-1133">Transmembrane helix</keyword>
<evidence type="ECO:0000313" key="6">
    <source>
        <dbReference type="Proteomes" id="UP000663829"/>
    </source>
</evidence>
<evidence type="ECO:0000313" key="2">
    <source>
        <dbReference type="EMBL" id="CAF0911139.1"/>
    </source>
</evidence>
<dbReference type="EMBL" id="CAJOBC010001671">
    <property type="protein sequence ID" value="CAF3692214.1"/>
    <property type="molecule type" value="Genomic_DNA"/>
</dbReference>
<dbReference type="EMBL" id="CAJNOQ010001671">
    <property type="protein sequence ID" value="CAF0911139.1"/>
    <property type="molecule type" value="Genomic_DNA"/>
</dbReference>
<name>A0A814ADJ5_9BILA</name>
<dbReference type="InterPro" id="IPR035914">
    <property type="entry name" value="Sperma_CUB_dom_sf"/>
</dbReference>
<feature type="transmembrane region" description="Helical" evidence="1">
    <location>
        <begin position="6"/>
        <end position="25"/>
    </location>
</feature>
<dbReference type="Proteomes" id="UP000682733">
    <property type="component" value="Unassembled WGS sequence"/>
</dbReference>
<keyword evidence="1" id="KW-0812">Transmembrane</keyword>
<evidence type="ECO:0000256" key="1">
    <source>
        <dbReference type="SAM" id="Phobius"/>
    </source>
</evidence>
<dbReference type="SUPFAM" id="SSF49854">
    <property type="entry name" value="Spermadhesin, CUB domain"/>
    <property type="match status" value="1"/>
</dbReference>
<dbReference type="EMBL" id="CAJOBA010006193">
    <property type="protein sequence ID" value="CAF3765762.1"/>
    <property type="molecule type" value="Genomic_DNA"/>
</dbReference>
<evidence type="ECO:0000313" key="4">
    <source>
        <dbReference type="EMBL" id="CAF3692214.1"/>
    </source>
</evidence>
<gene>
    <name evidence="2" type="ORF">GPM918_LOCUS9153</name>
    <name evidence="3" type="ORF">OVA965_LOCUS14317</name>
    <name evidence="4" type="ORF">SRO942_LOCUS9154</name>
    <name evidence="5" type="ORF">TMI583_LOCUS14320</name>
</gene>
<evidence type="ECO:0008006" key="7">
    <source>
        <dbReference type="Google" id="ProtNLM"/>
    </source>
</evidence>
<keyword evidence="6" id="KW-1185">Reference proteome</keyword>
<dbReference type="Proteomes" id="UP000677228">
    <property type="component" value="Unassembled WGS sequence"/>
</dbReference>
<keyword evidence="1" id="KW-0472">Membrane</keyword>
<protein>
    <recommendedName>
        <fullName evidence="7">CUB domain-containing protein</fullName>
    </recommendedName>
</protein>
<dbReference type="Proteomes" id="UP000681722">
    <property type="component" value="Unassembled WGS sequence"/>
</dbReference>
<sequence length="165" mass="18937">MNINNAAQYTITIWIITIFCTLIHGHCPIIRTYSNNTGVLLFNKTAMATSSNCQWLVAGTQNQRIIVQFDYVLIPISIKELIHNGCARGVIELWTPGLEYEKVKICGERKNVRIGGVGQTLLIELKISDPQLDVNFLMHYKLVEIERRIVEHTIEHQESNKDRKF</sequence>
<comment type="caution">
    <text evidence="2">The sequence shown here is derived from an EMBL/GenBank/DDBJ whole genome shotgun (WGS) entry which is preliminary data.</text>
</comment>
<accession>A0A814ADJ5</accession>
<reference evidence="2" key="1">
    <citation type="submission" date="2021-02" db="EMBL/GenBank/DDBJ databases">
        <authorList>
            <person name="Nowell W R."/>
        </authorList>
    </citation>
    <scope>NUCLEOTIDE SEQUENCE</scope>
</reference>
<dbReference type="EMBL" id="CAJNOK010006186">
    <property type="protein sequence ID" value="CAF0996051.1"/>
    <property type="molecule type" value="Genomic_DNA"/>
</dbReference>
<evidence type="ECO:0000313" key="3">
    <source>
        <dbReference type="EMBL" id="CAF0996051.1"/>
    </source>
</evidence>
<dbReference type="AlphaFoldDB" id="A0A814ADJ5"/>